<dbReference type="InterPro" id="IPR011907">
    <property type="entry name" value="RNase_III"/>
</dbReference>
<dbReference type="RefSeq" id="WP_125030720.1">
    <property type="nucleotide sequence ID" value="NZ_JAPXVP010000001.1"/>
</dbReference>
<feature type="binding site" evidence="9">
    <location>
        <position position="62"/>
    </location>
    <ligand>
        <name>Mg(2+)</name>
        <dbReference type="ChEBI" id="CHEBI:18420"/>
    </ligand>
</feature>
<keyword evidence="3 9" id="KW-0698">rRNA processing</keyword>
<dbReference type="GO" id="GO:0019843">
    <property type="term" value="F:rRNA binding"/>
    <property type="evidence" value="ECO:0007669"/>
    <property type="project" value="UniProtKB-KW"/>
</dbReference>
<keyword evidence="9" id="KW-0819">tRNA processing</keyword>
<comment type="subunit">
    <text evidence="9">Homodimer.</text>
</comment>
<feature type="active site" evidence="9">
    <location>
        <position position="133"/>
    </location>
</feature>
<keyword evidence="5 9" id="KW-0540">Nuclease</keyword>
<dbReference type="Gene3D" id="1.10.1520.10">
    <property type="entry name" value="Ribonuclease III domain"/>
    <property type="match status" value="1"/>
</dbReference>
<evidence type="ECO:0000256" key="8">
    <source>
        <dbReference type="ARBA" id="ARBA00022884"/>
    </source>
</evidence>
<dbReference type="GO" id="GO:0010468">
    <property type="term" value="P:regulation of gene expression"/>
    <property type="evidence" value="ECO:0007669"/>
    <property type="project" value="TreeGrafter"/>
</dbReference>
<dbReference type="Gene3D" id="3.30.160.20">
    <property type="match status" value="1"/>
</dbReference>
<dbReference type="GO" id="GO:0004525">
    <property type="term" value="F:ribonuclease III activity"/>
    <property type="evidence" value="ECO:0007669"/>
    <property type="project" value="UniProtKB-UniRule"/>
</dbReference>
<dbReference type="GO" id="GO:0006364">
    <property type="term" value="P:rRNA processing"/>
    <property type="evidence" value="ECO:0007669"/>
    <property type="project" value="UniProtKB-UniRule"/>
</dbReference>
<dbReference type="FunFam" id="1.10.1520.10:FF:000001">
    <property type="entry name" value="Ribonuclease 3"/>
    <property type="match status" value="1"/>
</dbReference>
<dbReference type="GO" id="GO:0006397">
    <property type="term" value="P:mRNA processing"/>
    <property type="evidence" value="ECO:0007669"/>
    <property type="project" value="UniProtKB-UniRule"/>
</dbReference>
<evidence type="ECO:0000256" key="3">
    <source>
        <dbReference type="ARBA" id="ARBA00022552"/>
    </source>
</evidence>
<dbReference type="Pfam" id="PF00035">
    <property type="entry name" value="dsrm"/>
    <property type="match status" value="1"/>
</dbReference>
<accession>A0A425Y183</accession>
<comment type="subcellular location">
    <subcellularLocation>
        <location evidence="9">Cytoplasm</location>
    </subcellularLocation>
</comment>
<evidence type="ECO:0000313" key="13">
    <source>
        <dbReference type="Proteomes" id="UP000285794"/>
    </source>
</evidence>
<dbReference type="InterPro" id="IPR014720">
    <property type="entry name" value="dsRBD_dom"/>
</dbReference>
<evidence type="ECO:0000256" key="9">
    <source>
        <dbReference type="HAMAP-Rule" id="MF_00104"/>
    </source>
</evidence>
<dbReference type="Pfam" id="PF14622">
    <property type="entry name" value="Ribonucleas_3_3"/>
    <property type="match status" value="1"/>
</dbReference>
<dbReference type="SUPFAM" id="SSF54768">
    <property type="entry name" value="dsRNA-binding domain-like"/>
    <property type="match status" value="1"/>
</dbReference>
<evidence type="ECO:0000256" key="7">
    <source>
        <dbReference type="ARBA" id="ARBA00022801"/>
    </source>
</evidence>
<keyword evidence="8 9" id="KW-0694">RNA-binding</keyword>
<evidence type="ECO:0000256" key="4">
    <source>
        <dbReference type="ARBA" id="ARBA00022664"/>
    </source>
</evidence>
<evidence type="ECO:0000256" key="1">
    <source>
        <dbReference type="ARBA" id="ARBA00000109"/>
    </source>
</evidence>
<evidence type="ECO:0000256" key="6">
    <source>
        <dbReference type="ARBA" id="ARBA00022759"/>
    </source>
</evidence>
<dbReference type="GO" id="GO:0046872">
    <property type="term" value="F:metal ion binding"/>
    <property type="evidence" value="ECO:0007669"/>
    <property type="project" value="UniProtKB-KW"/>
</dbReference>
<keyword evidence="6 9" id="KW-0255">Endonuclease</keyword>
<sequence>MIKSIIQSIKLRFLPKREFYGLSFDLLGFTPNKLDLYEQALVHKSASIPCKDGVPMNNERLEYLGDAILGSITADILYKYFPNKSEGFLTQIRSKIVSRESLNKLALAIGLDKQVMSNVNLNNNKHIYGDAFEALIGAIYLDQGYSVTKTFIEDKIFRNYINIEEVVNVETNFKSKLIEWAQKNKKDVVFDTREDGLDQVMKLPVFISEVEVEKSMLGKGIGASKKEAQQMAAKEALMQLEEPLVATA</sequence>
<comment type="function">
    <text evidence="9">Digests double-stranded RNA. Involved in the processing of primary rRNA transcript to yield the immediate precursors to the large and small rRNAs (23S and 16S). Processes some mRNAs, and tRNAs when they are encoded in the rRNA operon. Processes pre-crRNA and tracrRNA of type II CRISPR loci if present in the organism.</text>
</comment>
<dbReference type="NCBIfam" id="TIGR02191">
    <property type="entry name" value="RNaseIII"/>
    <property type="match status" value="1"/>
</dbReference>
<feature type="domain" description="RNase III" evidence="11">
    <location>
        <begin position="27"/>
        <end position="144"/>
    </location>
</feature>
<dbReference type="AlphaFoldDB" id="A0A425Y183"/>
<comment type="catalytic activity">
    <reaction evidence="1 9">
        <text>Endonucleolytic cleavage to 5'-phosphomonoester.</text>
        <dbReference type="EC" id="3.1.26.3"/>
    </reaction>
</comment>
<organism evidence="12 13">
    <name type="scientific">Ancylomarina euxinus</name>
    <dbReference type="NCBI Taxonomy" id="2283627"/>
    <lineage>
        <taxon>Bacteria</taxon>
        <taxon>Pseudomonadati</taxon>
        <taxon>Bacteroidota</taxon>
        <taxon>Bacteroidia</taxon>
        <taxon>Marinilabiliales</taxon>
        <taxon>Marinifilaceae</taxon>
        <taxon>Ancylomarina</taxon>
    </lineage>
</organism>
<dbReference type="CDD" id="cd00593">
    <property type="entry name" value="RIBOc"/>
    <property type="match status" value="1"/>
</dbReference>
<dbReference type="EMBL" id="QQWG01000008">
    <property type="protein sequence ID" value="RRG21568.1"/>
    <property type="molecule type" value="Genomic_DNA"/>
</dbReference>
<comment type="caution">
    <text evidence="12">The sequence shown here is derived from an EMBL/GenBank/DDBJ whole genome shotgun (WGS) entry which is preliminary data.</text>
</comment>
<dbReference type="InterPro" id="IPR036389">
    <property type="entry name" value="RNase_III_sf"/>
</dbReference>
<comment type="cofactor">
    <cofactor evidence="9">
        <name>Mg(2+)</name>
        <dbReference type="ChEBI" id="CHEBI:18420"/>
    </cofactor>
</comment>
<dbReference type="GO" id="GO:0003725">
    <property type="term" value="F:double-stranded RNA binding"/>
    <property type="evidence" value="ECO:0007669"/>
    <property type="project" value="TreeGrafter"/>
</dbReference>
<dbReference type="PROSITE" id="PS50142">
    <property type="entry name" value="RNASE_3_2"/>
    <property type="match status" value="1"/>
</dbReference>
<dbReference type="SUPFAM" id="SSF69065">
    <property type="entry name" value="RNase III domain-like"/>
    <property type="match status" value="1"/>
</dbReference>
<dbReference type="OrthoDB" id="9805026at2"/>
<dbReference type="PROSITE" id="PS00517">
    <property type="entry name" value="RNASE_3_1"/>
    <property type="match status" value="1"/>
</dbReference>
<dbReference type="GO" id="GO:0008033">
    <property type="term" value="P:tRNA processing"/>
    <property type="evidence" value="ECO:0007669"/>
    <property type="project" value="UniProtKB-KW"/>
</dbReference>
<dbReference type="PANTHER" id="PTHR11207">
    <property type="entry name" value="RIBONUCLEASE III"/>
    <property type="match status" value="1"/>
</dbReference>
<keyword evidence="13" id="KW-1185">Reference proteome</keyword>
<dbReference type="CDD" id="cd10845">
    <property type="entry name" value="DSRM_RNAse_III_family"/>
    <property type="match status" value="1"/>
</dbReference>
<evidence type="ECO:0000259" key="10">
    <source>
        <dbReference type="PROSITE" id="PS50137"/>
    </source>
</evidence>
<gene>
    <name evidence="9 12" type="primary">rnc</name>
    <name evidence="12" type="ORF">DWB61_09820</name>
</gene>
<reference evidence="12 13" key="1">
    <citation type="submission" date="2018-07" db="EMBL/GenBank/DDBJ databases">
        <title>Draft genome sequence of Ancylomarina sp. M1P.</title>
        <authorList>
            <person name="Yadav S."/>
            <person name="Villanueva L."/>
            <person name="Damste J.S.S."/>
        </authorList>
    </citation>
    <scope>NUCLEOTIDE SEQUENCE [LARGE SCALE GENOMIC DNA]</scope>
    <source>
        <strain evidence="12 13">M1P</strain>
    </source>
</reference>
<comment type="similarity">
    <text evidence="2">Belongs to the ribonuclease III family.</text>
</comment>
<proteinExistence type="inferred from homology"/>
<keyword evidence="9" id="KW-0699">rRNA-binding</keyword>
<keyword evidence="4 9" id="KW-0507">mRNA processing</keyword>
<feature type="domain" description="DRBM" evidence="10">
    <location>
        <begin position="172"/>
        <end position="242"/>
    </location>
</feature>
<dbReference type="PANTHER" id="PTHR11207:SF0">
    <property type="entry name" value="RIBONUCLEASE 3"/>
    <property type="match status" value="1"/>
</dbReference>
<dbReference type="HAMAP" id="MF_00104">
    <property type="entry name" value="RNase_III"/>
    <property type="match status" value="1"/>
</dbReference>
<name>A0A425Y183_9BACT</name>
<evidence type="ECO:0000256" key="5">
    <source>
        <dbReference type="ARBA" id="ARBA00022722"/>
    </source>
</evidence>
<evidence type="ECO:0000313" key="12">
    <source>
        <dbReference type="EMBL" id="RRG21568.1"/>
    </source>
</evidence>
<keyword evidence="7 9" id="KW-0378">Hydrolase</keyword>
<evidence type="ECO:0000259" key="11">
    <source>
        <dbReference type="PROSITE" id="PS50142"/>
    </source>
</evidence>
<feature type="binding site" evidence="9">
    <location>
        <position position="133"/>
    </location>
    <ligand>
        <name>Mg(2+)</name>
        <dbReference type="ChEBI" id="CHEBI:18420"/>
    </ligand>
</feature>
<dbReference type="SMART" id="SM00358">
    <property type="entry name" value="DSRM"/>
    <property type="match status" value="1"/>
</dbReference>
<dbReference type="PROSITE" id="PS50137">
    <property type="entry name" value="DS_RBD"/>
    <property type="match status" value="1"/>
</dbReference>
<evidence type="ECO:0000256" key="2">
    <source>
        <dbReference type="ARBA" id="ARBA00010183"/>
    </source>
</evidence>
<keyword evidence="9" id="KW-0479">Metal-binding</keyword>
<protein>
    <recommendedName>
        <fullName evidence="9">Ribonuclease 3</fullName>
        <ecNumber evidence="9">3.1.26.3</ecNumber>
    </recommendedName>
    <alternativeName>
        <fullName evidence="9">Ribonuclease III</fullName>
        <shortName evidence="9">RNase III</shortName>
    </alternativeName>
</protein>
<keyword evidence="9" id="KW-0460">Magnesium</keyword>
<dbReference type="EC" id="3.1.26.3" evidence="9"/>
<feature type="binding site" evidence="9">
    <location>
        <position position="130"/>
    </location>
    <ligand>
        <name>Mg(2+)</name>
        <dbReference type="ChEBI" id="CHEBI:18420"/>
    </ligand>
</feature>
<dbReference type="SMART" id="SM00535">
    <property type="entry name" value="RIBOc"/>
    <property type="match status" value="1"/>
</dbReference>
<dbReference type="Proteomes" id="UP000285794">
    <property type="component" value="Unassembled WGS sequence"/>
</dbReference>
<feature type="active site" evidence="9">
    <location>
        <position position="66"/>
    </location>
</feature>
<dbReference type="InterPro" id="IPR000999">
    <property type="entry name" value="RNase_III_dom"/>
</dbReference>
<dbReference type="GO" id="GO:0005737">
    <property type="term" value="C:cytoplasm"/>
    <property type="evidence" value="ECO:0007669"/>
    <property type="project" value="UniProtKB-SubCell"/>
</dbReference>
<keyword evidence="9" id="KW-0963">Cytoplasm</keyword>